<proteinExistence type="predicted"/>
<evidence type="ECO:0000256" key="1">
    <source>
        <dbReference type="SAM" id="Phobius"/>
    </source>
</evidence>
<feature type="transmembrane region" description="Helical" evidence="1">
    <location>
        <begin position="37"/>
        <end position="53"/>
    </location>
</feature>
<organism evidence="2 3">
    <name type="scientific">Petromyzon marinus</name>
    <name type="common">Sea lamprey</name>
    <dbReference type="NCBI Taxonomy" id="7757"/>
    <lineage>
        <taxon>Eukaryota</taxon>
        <taxon>Metazoa</taxon>
        <taxon>Chordata</taxon>
        <taxon>Craniata</taxon>
        <taxon>Vertebrata</taxon>
        <taxon>Cyclostomata</taxon>
        <taxon>Hyperoartia</taxon>
        <taxon>Petromyzontiformes</taxon>
        <taxon>Petromyzontidae</taxon>
        <taxon>Petromyzon</taxon>
    </lineage>
</organism>
<feature type="transmembrane region" description="Helical" evidence="1">
    <location>
        <begin position="14"/>
        <end position="31"/>
    </location>
</feature>
<sequence>MGFRETFEKSVRRLAPLSVVLELLVLGLLVAPSSPEVYPRIFFLVLVVMLMLLESLRICRGGAVFVWTAVVTAAPLDPQPLGLANPAALHWRPQVLVEATVAVAGPGTCEWTASWQCSPGCERPLAVVRGRTVIASGPRCWTLAVASFTVPVWSCVGCTLRHECLCSPDGVAGAPAMKGQGRPVAMVAHLDVRRRSDSGRPNTPPWAAFPLVLRISSRCLRPLRISTWDKDGDLVRCRYATQEECDACDAAVPGMTLHEARAQPKSINH</sequence>
<dbReference type="RefSeq" id="XP_032832533.1">
    <property type="nucleotide sequence ID" value="XM_032976642.1"/>
</dbReference>
<dbReference type="Proteomes" id="UP001318040">
    <property type="component" value="Chromosome 60"/>
</dbReference>
<name>A0AAJ7UD14_PETMA</name>
<dbReference type="KEGG" id="pmrn:116955511"/>
<reference evidence="3" key="1">
    <citation type="submission" date="2025-08" db="UniProtKB">
        <authorList>
            <consortium name="RefSeq"/>
        </authorList>
    </citation>
    <scope>IDENTIFICATION</scope>
    <source>
        <tissue evidence="3">Sperm</tissue>
    </source>
</reference>
<keyword evidence="2" id="KW-1185">Reference proteome</keyword>
<protein>
    <submittedName>
        <fullName evidence="3">Uncharacterized protein LOC116955511</fullName>
    </submittedName>
</protein>
<evidence type="ECO:0000313" key="2">
    <source>
        <dbReference type="Proteomes" id="UP001318040"/>
    </source>
</evidence>
<dbReference type="AlphaFoldDB" id="A0AAJ7UD14"/>
<keyword evidence="1" id="KW-0472">Membrane</keyword>
<evidence type="ECO:0000313" key="3">
    <source>
        <dbReference type="RefSeq" id="XP_032832533.1"/>
    </source>
</evidence>
<accession>A0AAJ7UD14</accession>
<keyword evidence="1" id="KW-1133">Transmembrane helix</keyword>
<gene>
    <name evidence="3" type="primary">LOC116955511</name>
</gene>
<keyword evidence="1" id="KW-0812">Transmembrane</keyword>